<name>A0A3L6T0V8_PANMI</name>
<evidence type="ECO:0000313" key="3">
    <source>
        <dbReference type="EMBL" id="RLN30217.1"/>
    </source>
</evidence>
<keyword evidence="4" id="KW-1185">Reference proteome</keyword>
<dbReference type="AlphaFoldDB" id="A0A3L6T0V8"/>
<protein>
    <submittedName>
        <fullName evidence="3">Uncharacterized protein</fullName>
    </submittedName>
</protein>
<dbReference type="Pfam" id="PF20100">
    <property type="entry name" value="DUF6490"/>
    <property type="match status" value="1"/>
</dbReference>
<sequence length="110" mass="11517">MGADANTHSAETAADEKEPTSSSALLAVASLVVRVAAVALLACSFAQSAWRARGDPWDLAFIAGAGATLAALFWCLRLAERLTPASPPAERWRLQVAVWCLSTVLSCAFA</sequence>
<evidence type="ECO:0000313" key="4">
    <source>
        <dbReference type="Proteomes" id="UP000275267"/>
    </source>
</evidence>
<keyword evidence="2" id="KW-0472">Membrane</keyword>
<evidence type="ECO:0000256" key="2">
    <source>
        <dbReference type="SAM" id="Phobius"/>
    </source>
</evidence>
<dbReference type="OrthoDB" id="687800at2759"/>
<feature type="transmembrane region" description="Helical" evidence="2">
    <location>
        <begin position="24"/>
        <end position="45"/>
    </location>
</feature>
<feature type="region of interest" description="Disordered" evidence="1">
    <location>
        <begin position="1"/>
        <end position="21"/>
    </location>
</feature>
<accession>A0A3L6T0V8</accession>
<evidence type="ECO:0000256" key="1">
    <source>
        <dbReference type="SAM" id="MobiDB-lite"/>
    </source>
</evidence>
<gene>
    <name evidence="3" type="ORF">C2845_PM05G25850</name>
</gene>
<dbReference type="PANTHER" id="PTHR46610">
    <property type="entry name" value="OS05G0181300 PROTEIN"/>
    <property type="match status" value="1"/>
</dbReference>
<feature type="transmembrane region" description="Helical" evidence="2">
    <location>
        <begin position="57"/>
        <end position="79"/>
    </location>
</feature>
<comment type="caution">
    <text evidence="3">The sequence shown here is derived from an EMBL/GenBank/DDBJ whole genome shotgun (WGS) entry which is preliminary data.</text>
</comment>
<dbReference type="EMBL" id="PQIB02000003">
    <property type="protein sequence ID" value="RLN30217.1"/>
    <property type="molecule type" value="Genomic_DNA"/>
</dbReference>
<dbReference type="Proteomes" id="UP000275267">
    <property type="component" value="Unassembled WGS sequence"/>
</dbReference>
<proteinExistence type="predicted"/>
<dbReference type="InterPro" id="IPR045501">
    <property type="entry name" value="DUF6490"/>
</dbReference>
<keyword evidence="2" id="KW-0812">Transmembrane</keyword>
<dbReference type="PANTHER" id="PTHR46610:SF20">
    <property type="entry name" value="OS05G0181300 PROTEIN"/>
    <property type="match status" value="1"/>
</dbReference>
<reference evidence="4" key="1">
    <citation type="journal article" date="2019" name="Nat. Commun.">
        <title>The genome of broomcorn millet.</title>
        <authorList>
            <person name="Zou C."/>
            <person name="Miki D."/>
            <person name="Li D."/>
            <person name="Tang Q."/>
            <person name="Xiao L."/>
            <person name="Rajput S."/>
            <person name="Deng P."/>
            <person name="Jia W."/>
            <person name="Huang R."/>
            <person name="Zhang M."/>
            <person name="Sun Y."/>
            <person name="Hu J."/>
            <person name="Fu X."/>
            <person name="Schnable P.S."/>
            <person name="Li F."/>
            <person name="Zhang H."/>
            <person name="Feng B."/>
            <person name="Zhu X."/>
            <person name="Liu R."/>
            <person name="Schnable J.C."/>
            <person name="Zhu J.-K."/>
            <person name="Zhang H."/>
        </authorList>
    </citation>
    <scope>NUCLEOTIDE SEQUENCE [LARGE SCALE GENOMIC DNA]</scope>
</reference>
<keyword evidence="2" id="KW-1133">Transmembrane helix</keyword>
<organism evidence="3 4">
    <name type="scientific">Panicum miliaceum</name>
    <name type="common">Proso millet</name>
    <name type="synonym">Broomcorn millet</name>
    <dbReference type="NCBI Taxonomy" id="4540"/>
    <lineage>
        <taxon>Eukaryota</taxon>
        <taxon>Viridiplantae</taxon>
        <taxon>Streptophyta</taxon>
        <taxon>Embryophyta</taxon>
        <taxon>Tracheophyta</taxon>
        <taxon>Spermatophyta</taxon>
        <taxon>Magnoliopsida</taxon>
        <taxon>Liliopsida</taxon>
        <taxon>Poales</taxon>
        <taxon>Poaceae</taxon>
        <taxon>PACMAD clade</taxon>
        <taxon>Panicoideae</taxon>
        <taxon>Panicodae</taxon>
        <taxon>Paniceae</taxon>
        <taxon>Panicinae</taxon>
        <taxon>Panicum</taxon>
        <taxon>Panicum sect. Panicum</taxon>
    </lineage>
</organism>
<feature type="compositionally biased region" description="Polar residues" evidence="1">
    <location>
        <begin position="1"/>
        <end position="10"/>
    </location>
</feature>